<reference evidence="2 3" key="1">
    <citation type="submission" date="2023-05" db="EMBL/GenBank/DDBJ databases">
        <title>Streptantibioticus silvisoli sp. nov., acidotolerant actinomycetes 1 from pine litter.</title>
        <authorList>
            <person name="Swiecimska M."/>
            <person name="Golinska P."/>
            <person name="Sangal V."/>
            <person name="Wachnowicz B."/>
            <person name="Goodfellow M."/>
        </authorList>
    </citation>
    <scope>NUCLEOTIDE SEQUENCE [LARGE SCALE GENOMIC DNA]</scope>
    <source>
        <strain evidence="2 3">DSM 42109</strain>
    </source>
</reference>
<dbReference type="Proteomes" id="UP001214441">
    <property type="component" value="Unassembled WGS sequence"/>
</dbReference>
<evidence type="ECO:0000256" key="1">
    <source>
        <dbReference type="SAM" id="SignalP"/>
    </source>
</evidence>
<dbReference type="RefSeq" id="WP_274039109.1">
    <property type="nucleotide sequence ID" value="NZ_JANCPR020000004.1"/>
</dbReference>
<organism evidence="2 3">
    <name type="scientific">Streptomyces iconiensis</name>
    <dbReference type="NCBI Taxonomy" id="1384038"/>
    <lineage>
        <taxon>Bacteria</taxon>
        <taxon>Bacillati</taxon>
        <taxon>Actinomycetota</taxon>
        <taxon>Actinomycetes</taxon>
        <taxon>Kitasatosporales</taxon>
        <taxon>Streptomycetaceae</taxon>
        <taxon>Streptomyces</taxon>
    </lineage>
</organism>
<gene>
    <name evidence="2" type="ORF">NMN56_004780</name>
</gene>
<feature type="chain" id="PRO_5047020469" evidence="1">
    <location>
        <begin position="33"/>
        <end position="199"/>
    </location>
</feature>
<evidence type="ECO:0000313" key="3">
    <source>
        <dbReference type="Proteomes" id="UP001214441"/>
    </source>
</evidence>
<comment type="caution">
    <text evidence="2">The sequence shown here is derived from an EMBL/GenBank/DDBJ whole genome shotgun (WGS) entry which is preliminary data.</text>
</comment>
<keyword evidence="1" id="KW-0732">Signal</keyword>
<name>A0ABT6ZQG3_9ACTN</name>
<keyword evidence="3" id="KW-1185">Reference proteome</keyword>
<protein>
    <submittedName>
        <fullName evidence="2">Uncharacterized protein</fullName>
    </submittedName>
</protein>
<feature type="signal peptide" evidence="1">
    <location>
        <begin position="1"/>
        <end position="32"/>
    </location>
</feature>
<accession>A0ABT6ZQG3</accession>
<evidence type="ECO:0000313" key="2">
    <source>
        <dbReference type="EMBL" id="MDJ1131281.1"/>
    </source>
</evidence>
<dbReference type="EMBL" id="JANCPR020000004">
    <property type="protein sequence ID" value="MDJ1131281.1"/>
    <property type="molecule type" value="Genomic_DNA"/>
</dbReference>
<sequence>MSRSFLSVVLRRALFVFLAAPVLFSTVGTAHAQQLGSSCAPAECGRSVVVAPLSQAPPSQGTCTSPEKVVCTIRSETPEEREESRAIRMRYHELIGDMDRTQCAMRREGHSDKAIARRLVQMRNDAKDVTRAGMSPEQVRRLEERNVAKYGNPLGPTADQLHAKYGSWEAVSAAALRTSDAVDSELGLEYRPCPCDVAP</sequence>
<proteinExistence type="predicted"/>